<comment type="similarity">
    <text evidence="1">Belongs to the MON2 family.</text>
</comment>
<dbReference type="InterPro" id="IPR016024">
    <property type="entry name" value="ARM-type_fold"/>
</dbReference>
<organism evidence="10 11">
    <name type="scientific">Microtus ochrogaster</name>
    <name type="common">Prairie vole</name>
    <dbReference type="NCBI Taxonomy" id="79684"/>
    <lineage>
        <taxon>Eukaryota</taxon>
        <taxon>Metazoa</taxon>
        <taxon>Chordata</taxon>
        <taxon>Craniata</taxon>
        <taxon>Vertebrata</taxon>
        <taxon>Euteleostomi</taxon>
        <taxon>Mammalia</taxon>
        <taxon>Eutheria</taxon>
        <taxon>Euarchontoglires</taxon>
        <taxon>Glires</taxon>
        <taxon>Rodentia</taxon>
        <taxon>Myomorpha</taxon>
        <taxon>Muroidea</taxon>
        <taxon>Cricetidae</taxon>
        <taxon>Arvicolinae</taxon>
        <taxon>Microtus</taxon>
    </lineage>
</organism>
<keyword evidence="4" id="KW-0653">Protein transport</keyword>
<reference evidence="10" key="1">
    <citation type="submission" date="2020-03" db="EMBL/GenBank/DDBJ databases">
        <title>Studies in the Genomics of Life Span.</title>
        <authorList>
            <person name="Glass D."/>
        </authorList>
    </citation>
    <scope>NUCLEOTIDE SEQUENCE</scope>
    <source>
        <strain evidence="10">LTLLF</strain>
        <tissue evidence="10">Muscle</tissue>
    </source>
</reference>
<dbReference type="InterPro" id="IPR023578">
    <property type="entry name" value="Ras_GEF_dom_sf"/>
</dbReference>
<comment type="caution">
    <text evidence="10">The sequence shown here is derived from an EMBL/GenBank/DDBJ whole genome shotgun (WGS) entry which is preliminary data.</text>
</comment>
<evidence type="ECO:0000259" key="9">
    <source>
        <dbReference type="Pfam" id="PF16213"/>
    </source>
</evidence>
<evidence type="ECO:0000256" key="1">
    <source>
        <dbReference type="ARBA" id="ARBA00008144"/>
    </source>
</evidence>
<dbReference type="InterPro" id="IPR032629">
    <property type="entry name" value="DCB_dom"/>
</dbReference>
<gene>
    <name evidence="10" type="ORF">LTLLF_206445</name>
</gene>
<evidence type="ECO:0000313" key="11">
    <source>
        <dbReference type="Proteomes" id="UP000710432"/>
    </source>
</evidence>
<dbReference type="Pfam" id="PF16213">
    <property type="entry name" value="DCB"/>
    <property type="match status" value="1"/>
</dbReference>
<accession>A0A8J6H0H3</accession>
<dbReference type="PANTHER" id="PTHR10663:SF333">
    <property type="entry name" value="PROTEIN MON2 HOMOLOG"/>
    <property type="match status" value="1"/>
</dbReference>
<evidence type="ECO:0000256" key="3">
    <source>
        <dbReference type="ARBA" id="ARBA00022448"/>
    </source>
</evidence>
<dbReference type="InterPro" id="IPR032817">
    <property type="entry name" value="Mon2_C"/>
</dbReference>
<dbReference type="Proteomes" id="UP000710432">
    <property type="component" value="Unassembled WGS sequence"/>
</dbReference>
<keyword evidence="3" id="KW-0813">Transport</keyword>
<dbReference type="EMBL" id="JAATJU010000900">
    <property type="protein sequence ID" value="KAH0520394.1"/>
    <property type="molecule type" value="Genomic_DNA"/>
</dbReference>
<dbReference type="SUPFAM" id="SSF48371">
    <property type="entry name" value="ARM repeat"/>
    <property type="match status" value="2"/>
</dbReference>
<evidence type="ECO:0000259" key="8">
    <source>
        <dbReference type="Pfam" id="PF16206"/>
    </source>
</evidence>
<evidence type="ECO:0000259" key="6">
    <source>
        <dbReference type="Pfam" id="PF09324"/>
    </source>
</evidence>
<dbReference type="Pfam" id="PF16206">
    <property type="entry name" value="Mon2_C"/>
    <property type="match status" value="1"/>
</dbReference>
<dbReference type="Pfam" id="PF09324">
    <property type="entry name" value="Sec7-like_HDS"/>
    <property type="match status" value="1"/>
</dbReference>
<dbReference type="InterPro" id="IPR032691">
    <property type="entry name" value="Mon2/Sec7/BIG1-like_HUS"/>
</dbReference>
<feature type="domain" description="Mon2 C-terminal" evidence="8">
    <location>
        <begin position="922"/>
        <end position="1637"/>
    </location>
</feature>
<feature type="region of interest" description="Disordered" evidence="5">
    <location>
        <begin position="517"/>
        <end position="543"/>
    </location>
</feature>
<dbReference type="GO" id="GO:0015031">
    <property type="term" value="P:protein transport"/>
    <property type="evidence" value="ECO:0007669"/>
    <property type="project" value="UniProtKB-KW"/>
</dbReference>
<evidence type="ECO:0000259" key="7">
    <source>
        <dbReference type="Pfam" id="PF12783"/>
    </source>
</evidence>
<dbReference type="Gene3D" id="1.20.870.10">
    <property type="entry name" value="Son of sevenless (SoS) protein Chain: S domain 1"/>
    <property type="match status" value="1"/>
</dbReference>
<name>A0A8J6H0H3_MICOH</name>
<dbReference type="InterPro" id="IPR015403">
    <property type="entry name" value="Mon2/Sec7/BIG1-like_HDS"/>
</dbReference>
<evidence type="ECO:0000313" key="10">
    <source>
        <dbReference type="EMBL" id="KAH0520394.1"/>
    </source>
</evidence>
<evidence type="ECO:0000256" key="2">
    <source>
        <dbReference type="ARBA" id="ARBA00017134"/>
    </source>
</evidence>
<evidence type="ECO:0000256" key="4">
    <source>
        <dbReference type="ARBA" id="ARBA00022927"/>
    </source>
</evidence>
<feature type="domain" description="Mon2/Sec7/BIG1-like HUS" evidence="7">
    <location>
        <begin position="211"/>
        <end position="384"/>
    </location>
</feature>
<feature type="domain" description="Mon2/Sec7/BIG1-like HDS" evidence="6">
    <location>
        <begin position="848"/>
        <end position="918"/>
    </location>
</feature>
<feature type="domain" description="Mon2/Sec7/BIG1-like dimerisation and cyclophilin-binding" evidence="9">
    <location>
        <begin position="9"/>
        <end position="184"/>
    </location>
</feature>
<dbReference type="PANTHER" id="PTHR10663">
    <property type="entry name" value="GUANYL-NUCLEOTIDE EXCHANGE FACTOR"/>
    <property type="match status" value="1"/>
</dbReference>
<sequence>MSGTNSPEAVKKLLENMQSDLRALSLECKKKFPPVKEAAESGIIKVKTIAARNTEILAALKENSSEVVQPFLMGCGTKEPKITQLCLAAIQRLMSHEVVSETAAGNIINMLWQLMENSLEELKLLQTVLVLLTTNTVVHDEALSKAIVLCFRLHFTKDNITNNTAAATVRQVVTVVFERMVAEDERHSDIEPPVLVQGNSNRRSVSTLKPCAKDAYMLFQDLCQLVNADAPYWLVGMTEMTRTFGLELLESVLNDFPQVFLQHQEFSFLLKERVCPLVIKLFSPNIKFRQGSSTSSSPAPVEKPYFPICMRLLRVVSVLIKQFYSLLVTECEIFLSLLVKFLDADKPQWLRAVAVESIHRLCVQPHLLRSFCQSYDMKQHSTKVFRDIVNALGSFIQSLFLVPPTGNPAAANQAGNNNAGGPVSAPASSGMVGIGGGVTLLPAFEYRGTWIPILTITVQGSAKATYLEMLDKVEPPTIPEGYAMSVAFHCLLDLVRGITTMIEGELGEAETECPAVVEEAHSESSEQRDVQSVSDPADKETDEAATENILKAELTMAALCGRLGLVTSRDAFITAICKGSLPPHYALTVLNATTAATLSNKSYSIQGHSVMMISPSSESHQQVVAVGQPLAVQLQGTVMLTSKNIQCMRTLLNLAHCHGAVLGTSWQLVLATLQVLTTAVMTDLPVISNILSRLFESSQYLDDVSLHHLINALCSLSLEAMDMAYGNNKVCQHPNSRMREWGAEALTSLIKAGLTFNHEPPLTQNQLHPTAVSVTLAVGAPAHSCVRHAGCRCSPAQLHPTAVSVTLAVGAPPLSCVPQLCPSRWLSVLQSTAVSVTLAVGAPPLSCRLQLLLLNPLKEMSSINHPDIRLKQLECVLQILQSQGDSLGPGWPLVLGVMGAIRNDQGESLIRTAFQCLQLVVTDFLPTMPCSCLQIVVDVAGSFGLHNQELNISLTSIGLLWNISDYFFQRGETIEKELNKEEAAQQKQAEEKGVSLNRPFHPAPPFDCLWLCLYAKLGELCVDPRPAVRKSAGQTLFSTIGAHGTLLQHSTWHTVIWKVLFHLLDRVRESSTTADKEKIESGGGNILIHHSRDTAEKQWAETWVLTLAGVARIFNTRRYLLQPLGDFSRAWDVLLDHIQSAALSKNNEVSLAALKSFQEILQLVSPVRDSEKPETPPVVNVPVPVLIGNISGPGLNRPFVRTDSIGDKLGRYNAEPPIVTDELEDLNLWWAAWNTWYKIGSESTKPPVTFDKLTFIPSQPFLTALIQIFPALYQHIKAGFNMDDLHKLGVILHSAVSVPISSDASPFILPSYTEAVLTSLQEAVLTALDVLQKAICVGPENMQIMYPAIFDQLLAFVEFSCKPPQYGQLETKHIANAKYNQAEWVALNYVPFAERSLEVVVDLYQKTACHKAVVNEKVLQNVIKTLRVPLSLKYSCPSESTWKLAVASLLKVLSIGLPVARQHASSGKFDSMWPELASTLEDFLFTKSIPPDNLSIQEFQRNESIDVECVSRKDRNIDKGIFEDMYLHIRNDNSVPKTVEEAEIDIRLREEFSKMCFETLLQFSFSNKVTTPQEGYISRMALTVLLKRSQDVLHRYIEDERLSGKCPLPRQQVTEIIFVLKAVSTLIDSLKKTQPENDHVCLMVTPQPTVHPMRKSHTHVGHGDAHLRPQQLGKQVEAYPGYKGQEDLERLFKPLKFDYKHPDFIKKVVSYLPKALEKRKYDFISVFLAVYPVFASTGEVLELITNVILDILLFLIHWIHKMPEDFRVAPDQVTLKTLLDFLCFNLPLKFYQVEILKLLSQLEAQESKRMLVGDEEARNCRFCRAEKLLAPLPDATEIQEKLRPTPPTPPSVAGPRGDLTPKEDTEIADSAVGGPTLPEDGPEQLKHTSADSVDVIIHILAAGHTPAAVPVVPLPDDDV</sequence>
<dbReference type="SUPFAM" id="SSF48366">
    <property type="entry name" value="Ras GEF"/>
    <property type="match status" value="1"/>
</dbReference>
<proteinExistence type="inferred from homology"/>
<protein>
    <recommendedName>
        <fullName evidence="2">Protein MON2 homolog</fullName>
    </recommendedName>
</protein>
<feature type="region of interest" description="Disordered" evidence="5">
    <location>
        <begin position="1835"/>
        <end position="1863"/>
    </location>
</feature>
<feature type="compositionally biased region" description="Basic and acidic residues" evidence="5">
    <location>
        <begin position="518"/>
        <end position="529"/>
    </location>
</feature>
<evidence type="ECO:0000256" key="5">
    <source>
        <dbReference type="SAM" id="MobiDB-lite"/>
    </source>
</evidence>
<dbReference type="Pfam" id="PF12783">
    <property type="entry name" value="Sec7-like_HUS"/>
    <property type="match status" value="1"/>
</dbReference>